<protein>
    <submittedName>
        <fullName evidence="1">DUF3050 domain-containing protein</fullName>
    </submittedName>
</protein>
<dbReference type="InterPro" id="IPR024423">
    <property type="entry name" value="DUF3050"/>
</dbReference>
<proteinExistence type="predicted"/>
<name>A0A5N7JXS2_9PSED</name>
<evidence type="ECO:0000313" key="2">
    <source>
        <dbReference type="Proteomes" id="UP000325438"/>
    </source>
</evidence>
<dbReference type="EMBL" id="VUBA01000131">
    <property type="protein sequence ID" value="MPQ86161.1"/>
    <property type="molecule type" value="Genomic_DNA"/>
</dbReference>
<dbReference type="AlphaFoldDB" id="A0A5N7JXS2"/>
<accession>A0A5N7JXS2</accession>
<dbReference type="Proteomes" id="UP000325438">
    <property type="component" value="Unassembled WGS sequence"/>
</dbReference>
<dbReference type="Pfam" id="PF11251">
    <property type="entry name" value="DUF3050"/>
    <property type="match status" value="1"/>
</dbReference>
<dbReference type="Gene3D" id="1.20.910.10">
    <property type="entry name" value="Heme oxygenase-like"/>
    <property type="match status" value="1"/>
</dbReference>
<dbReference type="SUPFAM" id="SSF48613">
    <property type="entry name" value="Heme oxygenase-like"/>
    <property type="match status" value="1"/>
</dbReference>
<reference evidence="1 2" key="1">
    <citation type="submission" date="2019-09" db="EMBL/GenBank/DDBJ databases">
        <title>The draft genomes of Allium pathogen Pseudomonas sp.</title>
        <authorList>
            <person name="Fujikawa T."/>
            <person name="Sawada H."/>
        </authorList>
    </citation>
    <scope>NUCLEOTIDE SEQUENCE [LARGE SCALE GENOMIC DNA]</scope>
    <source>
        <strain evidence="1 2">MAFF 730085</strain>
    </source>
</reference>
<sequence>MFNQQLRHLQTTLENHEIYNYINSPAHLKIFMESHVFAVWDFMSLAKRLQIELTCTRLPWFTPTDAKKARFINEIILGEESDLGDDGLPASHFDMYLAAMADMGCSRHKFDLFEQHYRSGVELERALELADAPSHVINFVRQTIDTALNGRAEEAASSFFYGREDAIPQMFQALLDQWGLKKESAPRFVHYLQRHIDLDGDEHGPAAMKILSDLIIDENAEAAALRAAQQAISARITLWDGILADMKKHDAAAHHQEASTKLELA</sequence>
<evidence type="ECO:0000313" key="1">
    <source>
        <dbReference type="EMBL" id="MPQ86161.1"/>
    </source>
</evidence>
<comment type="caution">
    <text evidence="1">The sequence shown here is derived from an EMBL/GenBank/DDBJ whole genome shotgun (WGS) entry which is preliminary data.</text>
</comment>
<gene>
    <name evidence="1" type="ORF">F0170_20495</name>
</gene>
<dbReference type="InterPro" id="IPR016084">
    <property type="entry name" value="Haem_Oase-like_multi-hlx"/>
</dbReference>
<dbReference type="RefSeq" id="WP_152750757.1">
    <property type="nucleotide sequence ID" value="NZ_JBLZPT010000003.1"/>
</dbReference>
<organism evidence="1 2">
    <name type="scientific">Pseudomonas kitaguniensis</name>
    <dbReference type="NCBI Taxonomy" id="2607908"/>
    <lineage>
        <taxon>Bacteria</taxon>
        <taxon>Pseudomonadati</taxon>
        <taxon>Pseudomonadota</taxon>
        <taxon>Gammaproteobacteria</taxon>
        <taxon>Pseudomonadales</taxon>
        <taxon>Pseudomonadaceae</taxon>
        <taxon>Pseudomonas</taxon>
    </lineage>
</organism>